<dbReference type="EMBL" id="ASPP01022839">
    <property type="protein sequence ID" value="ETO11047.1"/>
    <property type="molecule type" value="Genomic_DNA"/>
</dbReference>
<keyword evidence="2" id="KW-1185">Reference proteome</keyword>
<comment type="caution">
    <text evidence="1">The sequence shown here is derived from an EMBL/GenBank/DDBJ whole genome shotgun (WGS) entry which is preliminary data.</text>
</comment>
<dbReference type="Pfam" id="PF01546">
    <property type="entry name" value="Peptidase_M20"/>
    <property type="match status" value="1"/>
</dbReference>
<organism evidence="1 2">
    <name type="scientific">Reticulomyxa filosa</name>
    <dbReference type="NCBI Taxonomy" id="46433"/>
    <lineage>
        <taxon>Eukaryota</taxon>
        <taxon>Sar</taxon>
        <taxon>Rhizaria</taxon>
        <taxon>Retaria</taxon>
        <taxon>Foraminifera</taxon>
        <taxon>Monothalamids</taxon>
        <taxon>Reticulomyxidae</taxon>
        <taxon>Reticulomyxa</taxon>
    </lineage>
</organism>
<dbReference type="SUPFAM" id="SSF53187">
    <property type="entry name" value="Zn-dependent exopeptidases"/>
    <property type="match status" value="1"/>
</dbReference>
<dbReference type="PANTHER" id="PTHR11014:SF63">
    <property type="entry name" value="METALLOPEPTIDASE, PUTATIVE (AFU_ORTHOLOGUE AFUA_6G09600)-RELATED"/>
    <property type="match status" value="1"/>
</dbReference>
<keyword evidence="1" id="KW-0378">Hydrolase</keyword>
<dbReference type="InterPro" id="IPR002933">
    <property type="entry name" value="Peptidase_M20"/>
</dbReference>
<dbReference type="GO" id="GO:0016787">
    <property type="term" value="F:hydrolase activity"/>
    <property type="evidence" value="ECO:0007669"/>
    <property type="project" value="UniProtKB-KW"/>
</dbReference>
<sequence length="333" mass="37502">MGAGRSIEQLNSVERTESDYGGKEIEGMEANKYTSEKIQKWFNCDFPVHISAQVFELKEKMTTLRRHFHKYPELAYKEYNTAETIADFLRKWKFDVVTTGIAKTGVVGLLQGDHPGSCILLRVIFLFVLSTKKKTNPIKRIIIQKRNEVDYKSSKEGIMHACGHDCHMAILLGTAEILSRLRSYIHGSIKFVFQPAEEGGGGAKKMIEEGVLENPRVDQVYGLHVWSYAKFGTIHCRMGPLMAGSIQFRVKINGVSGGYAAAVPDGTNDNVIVACAQLAVQLHSIVPRNISRLHIKSNKYLISFSLSFNIITNIHIFDTCIRICKCVFVYIFF</sequence>
<reference evidence="1 2" key="1">
    <citation type="journal article" date="2013" name="Curr. Biol.">
        <title>The Genome of the Foraminiferan Reticulomyxa filosa.</title>
        <authorList>
            <person name="Glockner G."/>
            <person name="Hulsmann N."/>
            <person name="Schleicher M."/>
            <person name="Noegel A.A."/>
            <person name="Eichinger L."/>
            <person name="Gallinger C."/>
            <person name="Pawlowski J."/>
            <person name="Sierra R."/>
            <person name="Euteneuer U."/>
            <person name="Pillet L."/>
            <person name="Moustafa A."/>
            <person name="Platzer M."/>
            <person name="Groth M."/>
            <person name="Szafranski K."/>
            <person name="Schliwa M."/>
        </authorList>
    </citation>
    <scope>NUCLEOTIDE SEQUENCE [LARGE SCALE GENOMIC DNA]</scope>
</reference>
<accession>X6MC81</accession>
<dbReference type="NCBIfam" id="TIGR01891">
    <property type="entry name" value="amidohydrolases"/>
    <property type="match status" value="1"/>
</dbReference>
<dbReference type="InterPro" id="IPR017439">
    <property type="entry name" value="Amidohydrolase"/>
</dbReference>
<proteinExistence type="predicted"/>
<dbReference type="Gene3D" id="3.40.630.10">
    <property type="entry name" value="Zn peptidases"/>
    <property type="match status" value="2"/>
</dbReference>
<name>X6MC81_RETFI</name>
<dbReference type="OrthoDB" id="9246368at2759"/>
<dbReference type="Proteomes" id="UP000023152">
    <property type="component" value="Unassembled WGS sequence"/>
</dbReference>
<gene>
    <name evidence="1" type="ORF">RFI_26329</name>
</gene>
<evidence type="ECO:0000313" key="1">
    <source>
        <dbReference type="EMBL" id="ETO11047.1"/>
    </source>
</evidence>
<evidence type="ECO:0000313" key="2">
    <source>
        <dbReference type="Proteomes" id="UP000023152"/>
    </source>
</evidence>
<protein>
    <submittedName>
        <fullName evidence="1">Amidohydrolase</fullName>
    </submittedName>
</protein>
<dbReference type="Gene3D" id="3.30.70.360">
    <property type="match status" value="1"/>
</dbReference>
<dbReference type="PANTHER" id="PTHR11014">
    <property type="entry name" value="PEPTIDASE M20 FAMILY MEMBER"/>
    <property type="match status" value="1"/>
</dbReference>
<dbReference type="AlphaFoldDB" id="X6MC81"/>
<dbReference type="OMA" id="TYWVRLA"/>